<dbReference type="Gene3D" id="2.10.109.10">
    <property type="entry name" value="Umud Fragment, subunit A"/>
    <property type="match status" value="1"/>
</dbReference>
<evidence type="ECO:0000259" key="9">
    <source>
        <dbReference type="Pfam" id="PF10502"/>
    </source>
</evidence>
<comment type="similarity">
    <text evidence="8">Belongs to the peptidase S26 family. IMP1 subfamily.</text>
</comment>
<keyword evidence="11" id="KW-1185">Reference proteome</keyword>
<name>A0ABP1Q0M6_9HEXA</name>
<dbReference type="PANTHER" id="PTHR12383:SF16">
    <property type="entry name" value="MITOCHONDRIAL INNER MEMBRANE PROTEASE SUBUNIT 1"/>
    <property type="match status" value="1"/>
</dbReference>
<protein>
    <recommendedName>
        <fullName evidence="7">IMP2-like protein</fullName>
    </recommendedName>
</protein>
<evidence type="ECO:0000313" key="11">
    <source>
        <dbReference type="Proteomes" id="UP001642540"/>
    </source>
</evidence>
<comment type="subunit">
    <text evidence="2">Heterodimer of 2 subunits, IMMPL1 and IMMPL2.</text>
</comment>
<evidence type="ECO:0000256" key="7">
    <source>
        <dbReference type="ARBA" id="ARBA00032718"/>
    </source>
</evidence>
<evidence type="ECO:0000256" key="8">
    <source>
        <dbReference type="ARBA" id="ARBA00038445"/>
    </source>
</evidence>
<feature type="domain" description="Peptidase S26" evidence="9">
    <location>
        <begin position="46"/>
        <end position="120"/>
    </location>
</feature>
<evidence type="ECO:0000256" key="5">
    <source>
        <dbReference type="ARBA" id="ARBA00023128"/>
    </source>
</evidence>
<dbReference type="InterPro" id="IPR052064">
    <property type="entry name" value="Mito_IMP1_subunit"/>
</dbReference>
<evidence type="ECO:0000256" key="3">
    <source>
        <dbReference type="ARBA" id="ARBA00022792"/>
    </source>
</evidence>
<dbReference type="InterPro" id="IPR019533">
    <property type="entry name" value="Peptidase_S26"/>
</dbReference>
<dbReference type="Pfam" id="PF10502">
    <property type="entry name" value="Peptidase_S26"/>
    <property type="match status" value="2"/>
</dbReference>
<evidence type="ECO:0000313" key="10">
    <source>
        <dbReference type="EMBL" id="CAL8081436.1"/>
    </source>
</evidence>
<dbReference type="PRINTS" id="PR00727">
    <property type="entry name" value="LEADERPTASE"/>
</dbReference>
<dbReference type="InterPro" id="IPR000223">
    <property type="entry name" value="Pept_S26A_signal_pept_1"/>
</dbReference>
<feature type="domain" description="Peptidase S26" evidence="9">
    <location>
        <begin position="121"/>
        <end position="161"/>
    </location>
</feature>
<evidence type="ECO:0000256" key="6">
    <source>
        <dbReference type="ARBA" id="ARBA00023136"/>
    </source>
</evidence>
<comment type="subcellular location">
    <subcellularLocation>
        <location evidence="1">Mitochondrion inner membrane</location>
    </subcellularLocation>
</comment>
<dbReference type="EMBL" id="CAXLJM020000015">
    <property type="protein sequence ID" value="CAL8081436.1"/>
    <property type="molecule type" value="Genomic_DNA"/>
</dbReference>
<keyword evidence="6" id="KW-0472">Membrane</keyword>
<dbReference type="PANTHER" id="PTHR12383">
    <property type="entry name" value="PROTEASE FAMILY S26 MITOCHONDRIAL INNER MEMBRANE PROTEASE-RELATED"/>
    <property type="match status" value="1"/>
</dbReference>
<evidence type="ECO:0000256" key="2">
    <source>
        <dbReference type="ARBA" id="ARBA00011805"/>
    </source>
</evidence>
<evidence type="ECO:0000256" key="4">
    <source>
        <dbReference type="ARBA" id="ARBA00022801"/>
    </source>
</evidence>
<sequence length="240" mass="26962">MASGFRDGYGIRKFSRLLWTTLKKSFSKYSGTGGTLIRWGIFAHCTLEYVGEFVICSGPSMEPTIRSHDILFTEHISPRTGNLGRGDIIVARAPHSPYTFICKRIIALPDDHLLHDDGTLQHVPKGHIWIEGDNSDNSMDSRTYGPIPLGLVRGRAVGRIWPFGDATFLVPRKDAPATFISSAVNYFPSSHPGAHPAHLLRRLDIEVWFCQGPTSLLDSYLFRSWVDFEGEEKFLLQQTE</sequence>
<proteinExistence type="inferred from homology"/>
<keyword evidence="4" id="KW-0378">Hydrolase</keyword>
<reference evidence="10 11" key="1">
    <citation type="submission" date="2024-08" db="EMBL/GenBank/DDBJ databases">
        <authorList>
            <person name="Cucini C."/>
            <person name="Frati F."/>
        </authorList>
    </citation>
    <scope>NUCLEOTIDE SEQUENCE [LARGE SCALE GENOMIC DNA]</scope>
</reference>
<dbReference type="InterPro" id="IPR036286">
    <property type="entry name" value="LexA/Signal_pep-like_sf"/>
</dbReference>
<comment type="caution">
    <text evidence="10">The sequence shown here is derived from an EMBL/GenBank/DDBJ whole genome shotgun (WGS) entry which is preliminary data.</text>
</comment>
<keyword evidence="3" id="KW-0999">Mitochondrion inner membrane</keyword>
<gene>
    <name evidence="10" type="ORF">ODALV1_LOCUS4911</name>
</gene>
<dbReference type="CDD" id="cd06530">
    <property type="entry name" value="S26_SPase_I"/>
    <property type="match status" value="1"/>
</dbReference>
<organism evidence="10 11">
    <name type="scientific">Orchesella dallaii</name>
    <dbReference type="NCBI Taxonomy" id="48710"/>
    <lineage>
        <taxon>Eukaryota</taxon>
        <taxon>Metazoa</taxon>
        <taxon>Ecdysozoa</taxon>
        <taxon>Arthropoda</taxon>
        <taxon>Hexapoda</taxon>
        <taxon>Collembola</taxon>
        <taxon>Entomobryomorpha</taxon>
        <taxon>Entomobryoidea</taxon>
        <taxon>Orchesellidae</taxon>
        <taxon>Orchesellinae</taxon>
        <taxon>Orchesella</taxon>
    </lineage>
</organism>
<dbReference type="PROSITE" id="PS00761">
    <property type="entry name" value="SPASE_I_3"/>
    <property type="match status" value="1"/>
</dbReference>
<dbReference type="Proteomes" id="UP001642540">
    <property type="component" value="Unassembled WGS sequence"/>
</dbReference>
<keyword evidence="5" id="KW-0496">Mitochondrion</keyword>
<evidence type="ECO:0000256" key="1">
    <source>
        <dbReference type="ARBA" id="ARBA00004273"/>
    </source>
</evidence>
<dbReference type="SUPFAM" id="SSF51306">
    <property type="entry name" value="LexA/Signal peptidase"/>
    <property type="match status" value="1"/>
</dbReference>
<accession>A0ABP1Q0M6</accession>
<dbReference type="InterPro" id="IPR019758">
    <property type="entry name" value="Pept_S26A_signal_pept_1_CS"/>
</dbReference>